<dbReference type="Pfam" id="PF01370">
    <property type="entry name" value="Epimerase"/>
    <property type="match status" value="1"/>
</dbReference>
<dbReference type="InterPro" id="IPR001509">
    <property type="entry name" value="Epimerase_deHydtase"/>
</dbReference>
<feature type="domain" description="NAD-dependent epimerase/dehydratase" evidence="1">
    <location>
        <begin position="6"/>
        <end position="180"/>
    </location>
</feature>
<dbReference type="InterPro" id="IPR036291">
    <property type="entry name" value="NAD(P)-bd_dom_sf"/>
</dbReference>
<sequence>MSVQTILGAGGVIGRGLARELPAYGARVRLASRHPAAVNPDDECAPTDLLDLAQVARAVAGSRVAYLVAGLAYDARVWEAQWPRVLGNAIAACARHACRLVFFDNVYCYGRVDGPMTEATPMRPVSRKGEVRARLAERLLDAAACGEVDALIARSADFYGPDATHTFVHPMVFAKLLRGERAAWLCNDAVPHSMTYTPDAARATALLGNGANVSGQVWHLPTAADPPDGRAFVAAVAAACGVAPRHYVLKPWLLRVVGLFNPLVRESLEMLYQNTHPYLFDSSKFAGRYFAPTPYAEGIRATVAALRKSAVPHGP</sequence>
<keyword evidence="3" id="KW-1185">Reference proteome</keyword>
<dbReference type="Gene3D" id="3.40.50.720">
    <property type="entry name" value="NAD(P)-binding Rossmann-like Domain"/>
    <property type="match status" value="1"/>
</dbReference>
<dbReference type="STRING" id="1475481.GCA_000953855_01252"/>
<evidence type="ECO:0000259" key="1">
    <source>
        <dbReference type="Pfam" id="PF01370"/>
    </source>
</evidence>
<evidence type="ECO:0000313" key="2">
    <source>
        <dbReference type="EMBL" id="GAP65932.1"/>
    </source>
</evidence>
<dbReference type="AlphaFoldDB" id="A0A0K8QNC3"/>
<dbReference type="OrthoDB" id="112777at2"/>
<reference evidence="2" key="1">
    <citation type="submission" date="2015-08" db="EMBL/GenBank/DDBJ databases">
        <title>Complete DNA Sequence of Pseudomonas syringae pv. actinidiae, the Causal Agent of Kiwifruit Canker Disease.</title>
        <authorList>
            <person name="Rikkerink E.H.A."/>
            <person name="Fineran P.C."/>
        </authorList>
    </citation>
    <scope>NUCLEOTIDE SEQUENCE</scope>
    <source>
        <strain evidence="2">SkMP5</strain>
    </source>
</reference>
<protein>
    <submittedName>
        <fullName evidence="2">NAD-dependent epimerase/dehydratase</fullName>
    </submittedName>
</protein>
<organism evidence="2">
    <name type="scientific">Mizugakiibacter sediminis</name>
    <dbReference type="NCBI Taxonomy" id="1475481"/>
    <lineage>
        <taxon>Bacteria</taxon>
        <taxon>Pseudomonadati</taxon>
        <taxon>Pseudomonadota</taxon>
        <taxon>Gammaproteobacteria</taxon>
        <taxon>Lysobacterales</taxon>
        <taxon>Rhodanobacteraceae</taxon>
        <taxon>Mizugakiibacter</taxon>
    </lineage>
</organism>
<gene>
    <name evidence="2" type="ORF">MBSD_n1234</name>
</gene>
<dbReference type="EMBL" id="DF970179">
    <property type="protein sequence ID" value="GAP65932.1"/>
    <property type="molecule type" value="Genomic_DNA"/>
</dbReference>
<accession>A0A0K8QNC3</accession>
<name>A0A0K8QNC3_9GAMM</name>
<proteinExistence type="predicted"/>
<evidence type="ECO:0000313" key="3">
    <source>
        <dbReference type="Proteomes" id="UP000253740"/>
    </source>
</evidence>
<dbReference type="SUPFAM" id="SSF51735">
    <property type="entry name" value="NAD(P)-binding Rossmann-fold domains"/>
    <property type="match status" value="1"/>
</dbReference>
<dbReference type="RefSeq" id="WP_062536143.1">
    <property type="nucleotide sequence ID" value="NZ_DF970179.1"/>
</dbReference>
<dbReference type="Proteomes" id="UP000253740">
    <property type="component" value="Unassembled WGS sequence"/>
</dbReference>